<dbReference type="InterPro" id="IPR036249">
    <property type="entry name" value="Thioredoxin-like_sf"/>
</dbReference>
<organism evidence="2 3">
    <name type="scientific">Oikopleura dioica</name>
    <name type="common">Tunicate</name>
    <dbReference type="NCBI Taxonomy" id="34765"/>
    <lineage>
        <taxon>Eukaryota</taxon>
        <taxon>Metazoa</taxon>
        <taxon>Chordata</taxon>
        <taxon>Tunicata</taxon>
        <taxon>Appendicularia</taxon>
        <taxon>Copelata</taxon>
        <taxon>Oikopleuridae</taxon>
        <taxon>Oikopleura</taxon>
    </lineage>
</organism>
<evidence type="ECO:0000313" key="3">
    <source>
        <dbReference type="Proteomes" id="UP000001307"/>
    </source>
</evidence>
<evidence type="ECO:0000259" key="1">
    <source>
        <dbReference type="Pfam" id="PF00085"/>
    </source>
</evidence>
<dbReference type="InterPro" id="IPR013766">
    <property type="entry name" value="Thioredoxin_domain"/>
</dbReference>
<keyword evidence="3" id="KW-1185">Reference proteome</keyword>
<proteinExistence type="predicted"/>
<gene>
    <name evidence="2" type="ORF">GSOID_T00013610001</name>
</gene>
<dbReference type="CDD" id="cd02947">
    <property type="entry name" value="TRX_family"/>
    <property type="match status" value="1"/>
</dbReference>
<dbReference type="Proteomes" id="UP000001307">
    <property type="component" value="Unassembled WGS sequence"/>
</dbReference>
<protein>
    <recommendedName>
        <fullName evidence="1">Thioredoxin domain-containing protein</fullName>
    </recommendedName>
</protein>
<feature type="domain" description="Thioredoxin" evidence="1">
    <location>
        <begin position="36"/>
        <end position="116"/>
    </location>
</feature>
<dbReference type="AlphaFoldDB" id="E4WYS0"/>
<reference evidence="2 3" key="1">
    <citation type="journal article" date="2010" name="Science">
        <title>Plasticity of animal genome architecture unmasked by rapid evolution of a pelagic tunicate.</title>
        <authorList>
            <person name="Denoeud F."/>
            <person name="Henriet S."/>
            <person name="Mungpakdee S."/>
            <person name="Aury J.M."/>
            <person name="Da Silva C."/>
            <person name="Brinkmann H."/>
            <person name="Mikhaleva J."/>
            <person name="Olsen L.C."/>
            <person name="Jubin C."/>
            <person name="Canestro C."/>
            <person name="Bouquet J.M."/>
            <person name="Danks G."/>
            <person name="Poulain J."/>
            <person name="Campsteijn C."/>
            <person name="Adamski M."/>
            <person name="Cross I."/>
            <person name="Yadetie F."/>
            <person name="Muffato M."/>
            <person name="Louis A."/>
            <person name="Butcher S."/>
            <person name="Tsagkogeorga G."/>
            <person name="Konrad A."/>
            <person name="Singh S."/>
            <person name="Jensen M.F."/>
            <person name="Cong E.H."/>
            <person name="Eikeseth-Otteraa H."/>
            <person name="Noel B."/>
            <person name="Anthouard V."/>
            <person name="Porcel B.M."/>
            <person name="Kachouri-Lafond R."/>
            <person name="Nishino A."/>
            <person name="Ugolini M."/>
            <person name="Chourrout P."/>
            <person name="Nishida H."/>
            <person name="Aasland R."/>
            <person name="Huzurbazar S."/>
            <person name="Westhof E."/>
            <person name="Delsuc F."/>
            <person name="Lehrach H."/>
            <person name="Reinhardt R."/>
            <person name="Weissenbach J."/>
            <person name="Roy S.W."/>
            <person name="Artiguenave F."/>
            <person name="Postlethwait J.H."/>
            <person name="Manak J.R."/>
            <person name="Thompson E.M."/>
            <person name="Jaillon O."/>
            <person name="Du Pasquier L."/>
            <person name="Boudinot P."/>
            <person name="Liberles D.A."/>
            <person name="Volff J.N."/>
            <person name="Philippe H."/>
            <person name="Lenhard B."/>
            <person name="Roest Crollius H."/>
            <person name="Wincker P."/>
            <person name="Chourrout D."/>
        </authorList>
    </citation>
    <scope>NUCLEOTIDE SEQUENCE [LARGE SCALE GENOMIC DNA]</scope>
</reference>
<dbReference type="Gene3D" id="3.40.30.10">
    <property type="entry name" value="Glutaredoxin"/>
    <property type="match status" value="1"/>
</dbReference>
<sequence length="125" mass="14830">MRVHRLLQPFWRNSAQICRPISVSRSFFGKIRELQDFDTFFKWTSDEKILVYFHAQWCNLRGFQMPCKESTQALEKCVENSKVELIKVDYDEYDDIAAHYTVDYLPQTLLISKNKGLNLIKSCKN</sequence>
<dbReference type="InParanoid" id="E4WYS0"/>
<dbReference type="Pfam" id="PF00085">
    <property type="entry name" value="Thioredoxin"/>
    <property type="match status" value="1"/>
</dbReference>
<evidence type="ECO:0000313" key="2">
    <source>
        <dbReference type="EMBL" id="CBY22835.1"/>
    </source>
</evidence>
<dbReference type="OrthoDB" id="10375183at2759"/>
<dbReference type="EMBL" id="FN653019">
    <property type="protein sequence ID" value="CBY22835.1"/>
    <property type="molecule type" value="Genomic_DNA"/>
</dbReference>
<accession>E4WYS0</accession>
<name>E4WYS0_OIKDI</name>
<dbReference type="SUPFAM" id="SSF52833">
    <property type="entry name" value="Thioredoxin-like"/>
    <property type="match status" value="1"/>
</dbReference>